<organism evidence="2 3">
    <name type="scientific">Trichoderma cornu-damae</name>
    <dbReference type="NCBI Taxonomy" id="654480"/>
    <lineage>
        <taxon>Eukaryota</taxon>
        <taxon>Fungi</taxon>
        <taxon>Dikarya</taxon>
        <taxon>Ascomycota</taxon>
        <taxon>Pezizomycotina</taxon>
        <taxon>Sordariomycetes</taxon>
        <taxon>Hypocreomycetidae</taxon>
        <taxon>Hypocreales</taxon>
        <taxon>Hypocreaceae</taxon>
        <taxon>Trichoderma</taxon>
    </lineage>
</organism>
<dbReference type="EMBL" id="JAIWOZ010000001">
    <property type="protein sequence ID" value="KAH6611393.1"/>
    <property type="molecule type" value="Genomic_DNA"/>
</dbReference>
<evidence type="ECO:0000313" key="3">
    <source>
        <dbReference type="Proteomes" id="UP000827724"/>
    </source>
</evidence>
<dbReference type="Proteomes" id="UP000827724">
    <property type="component" value="Unassembled WGS sequence"/>
</dbReference>
<feature type="signal peptide" evidence="1">
    <location>
        <begin position="1"/>
        <end position="16"/>
    </location>
</feature>
<name>A0A9P8U071_9HYPO</name>
<evidence type="ECO:0000313" key="2">
    <source>
        <dbReference type="EMBL" id="KAH6611393.1"/>
    </source>
</evidence>
<evidence type="ECO:0000256" key="1">
    <source>
        <dbReference type="SAM" id="SignalP"/>
    </source>
</evidence>
<dbReference type="OrthoDB" id="2338662at2759"/>
<gene>
    <name evidence="2" type="ORF">Trco_001413</name>
</gene>
<dbReference type="AlphaFoldDB" id="A0A9P8U071"/>
<keyword evidence="1" id="KW-0732">Signal</keyword>
<keyword evidence="2" id="KW-0378">Hydrolase</keyword>
<comment type="caution">
    <text evidence="2">The sequence shown here is derived from an EMBL/GenBank/DDBJ whole genome shotgun (WGS) entry which is preliminary data.</text>
</comment>
<reference evidence="2" key="1">
    <citation type="submission" date="2021-08" db="EMBL/GenBank/DDBJ databases">
        <title>Chromosome-Level Trichoderma cornu-damae using Hi-C Data.</title>
        <authorList>
            <person name="Kim C.S."/>
        </authorList>
    </citation>
    <scope>NUCLEOTIDE SEQUENCE</scope>
    <source>
        <strain evidence="2">KA19-0412C</strain>
    </source>
</reference>
<feature type="chain" id="PRO_5040374785" evidence="1">
    <location>
        <begin position="17"/>
        <end position="579"/>
    </location>
</feature>
<sequence length="579" mass="65190">MWVIVILIFFSTLSSAQTGDHIDWPRWCGKAYLPEHGSFNPGGQTVEPPVLHKRALNVQFKPRHSVYLADEGEGEFVVSAQVSKYFGRPWPNLKGASRAPRVDFTITLDATGQILVQDRFKVKHRINRFKFEVGKVKPRLEPYQVTLQARTSKGKGEFDFNVTGELFVLPEKKKGTTTRIDNLSGGLFYRNSTSRNGFEPFLPYGFFAPCDGFLCDGANTIPKIKAYRDRRLKTMVPMMPISAASRPIFDYMDSVDLRFMYDLRHSYKNLTALQEQIAAIKDSDALYAYWGFDQPDGHQDLLAPIWKAGSLIRNLDPYHPVAVTLNCQNYHFGEYTRAADIIMENVYPMGARTTVSKWGTPCNSTYGNCGCDNCDGAVTDVSSRLRDMAQYEQWLNLWPKPKIHNLQSFSGGENRLLGGPNADEIVAMSALALNHGAKGIIPWIWPVDDKLAAVHGKFANAVNKGRARDLIAKTTAKRHSVRGYPDLDISYWLLNRTMVMSMVNTGNVSHIGPIRIDFPKIQPTHVMDIIWGNAAYDLREIEEPYGMKLHAFGVDAMSTNIISSMVCCDNYPSLSKEFD</sequence>
<keyword evidence="3" id="KW-1185">Reference proteome</keyword>
<accession>A0A9P8U071</accession>
<dbReference type="GO" id="GO:0016787">
    <property type="term" value="F:hydrolase activity"/>
    <property type="evidence" value="ECO:0007669"/>
    <property type="project" value="UniProtKB-KW"/>
</dbReference>
<proteinExistence type="predicted"/>
<protein>
    <submittedName>
        <fullName evidence="2">Glycoside hydrolase subgroup catalytic core</fullName>
    </submittedName>
</protein>